<evidence type="ECO:0008006" key="2">
    <source>
        <dbReference type="Google" id="ProtNLM"/>
    </source>
</evidence>
<dbReference type="AlphaFoldDB" id="A0A6N3EPP9"/>
<dbReference type="InterPro" id="IPR023393">
    <property type="entry name" value="START-like_dom_sf"/>
</dbReference>
<dbReference type="SUPFAM" id="SSF55961">
    <property type="entry name" value="Bet v1-like"/>
    <property type="match status" value="1"/>
</dbReference>
<proteinExistence type="predicted"/>
<protein>
    <recommendedName>
        <fullName evidence="2">Polyketide cyclase / dehydrase and lipid transport</fullName>
    </recommendedName>
</protein>
<gene>
    <name evidence="1" type="ORF">VRLFYP33_00224</name>
</gene>
<sequence>MLHEINWPHEYLPGTTDNFASNEVIIQGVTAAEAFDNLIDTAIWPTYYKNVADVEFDNTKGTKLAENTRFRFKTFGFPIEAEITEFEAPKGDQPGRLAWHGWAEGDAETRLDVIHAWLIEDLSENRVRILTQESQIGKPAVALHEDPTDPMNIGHQDWLRGLAATLLKAKAGK</sequence>
<reference evidence="1" key="1">
    <citation type="submission" date="2019-11" db="EMBL/GenBank/DDBJ databases">
        <authorList>
            <person name="Feng L."/>
        </authorList>
    </citation>
    <scope>NUCLEOTIDE SEQUENCE</scope>
    <source>
        <strain evidence="1">VrattiLFYP33</strain>
    </source>
</reference>
<dbReference type="Gene3D" id="3.30.530.20">
    <property type="match status" value="1"/>
</dbReference>
<accession>A0A6N3EPP9</accession>
<dbReference type="RefSeq" id="WP_021840309.1">
    <property type="nucleotide sequence ID" value="NZ_CACRUX010000083.1"/>
</dbReference>
<organism evidence="1">
    <name type="scientific">Veillonella ratti</name>
    <dbReference type="NCBI Taxonomy" id="103892"/>
    <lineage>
        <taxon>Bacteria</taxon>
        <taxon>Bacillati</taxon>
        <taxon>Bacillota</taxon>
        <taxon>Negativicutes</taxon>
        <taxon>Veillonellales</taxon>
        <taxon>Veillonellaceae</taxon>
        <taxon>Veillonella</taxon>
    </lineage>
</organism>
<name>A0A6N3EPP9_9FIRM</name>
<evidence type="ECO:0000313" key="1">
    <source>
        <dbReference type="EMBL" id="VYU43626.1"/>
    </source>
</evidence>
<dbReference type="EMBL" id="CACRUX010000083">
    <property type="protein sequence ID" value="VYU43626.1"/>
    <property type="molecule type" value="Genomic_DNA"/>
</dbReference>